<feature type="transmembrane region" description="Helical" evidence="7">
    <location>
        <begin position="302"/>
        <end position="323"/>
    </location>
</feature>
<feature type="transmembrane region" description="Helical" evidence="7">
    <location>
        <begin position="40"/>
        <end position="58"/>
    </location>
</feature>
<dbReference type="AlphaFoldDB" id="A0A1G1VLS1"/>
<comment type="subcellular location">
    <subcellularLocation>
        <location evidence="1">Membrane</location>
        <topology evidence="1">Multi-pass membrane protein</topology>
    </subcellularLocation>
</comment>
<dbReference type="Gene3D" id="1.25.40.10">
    <property type="entry name" value="Tetratricopeptide repeat domain"/>
    <property type="match status" value="1"/>
</dbReference>
<dbReference type="Pfam" id="PF13181">
    <property type="entry name" value="TPR_8"/>
    <property type="match status" value="2"/>
</dbReference>
<evidence type="ECO:0000313" key="10">
    <source>
        <dbReference type="Proteomes" id="UP000179069"/>
    </source>
</evidence>
<feature type="repeat" description="TPR" evidence="5">
    <location>
        <begin position="721"/>
        <end position="754"/>
    </location>
</feature>
<feature type="transmembrane region" description="Helical" evidence="7">
    <location>
        <begin position="223"/>
        <end position="241"/>
    </location>
</feature>
<dbReference type="InterPro" id="IPR011990">
    <property type="entry name" value="TPR-like_helical_dom_sf"/>
</dbReference>
<dbReference type="PROSITE" id="PS50005">
    <property type="entry name" value="TPR"/>
    <property type="match status" value="2"/>
</dbReference>
<dbReference type="InterPro" id="IPR007016">
    <property type="entry name" value="O-antigen_ligase-rel_domated"/>
</dbReference>
<dbReference type="PANTHER" id="PTHR37422">
    <property type="entry name" value="TEICHURONIC ACID BIOSYNTHESIS PROTEIN TUAE"/>
    <property type="match status" value="1"/>
</dbReference>
<protein>
    <recommendedName>
        <fullName evidence="8">O-antigen ligase-related domain-containing protein</fullName>
    </recommendedName>
</protein>
<evidence type="ECO:0000256" key="7">
    <source>
        <dbReference type="SAM" id="Phobius"/>
    </source>
</evidence>
<feature type="transmembrane region" description="Helical" evidence="7">
    <location>
        <begin position="544"/>
        <end position="565"/>
    </location>
</feature>
<keyword evidence="2 7" id="KW-0812">Transmembrane</keyword>
<evidence type="ECO:0000313" key="9">
    <source>
        <dbReference type="EMBL" id="OGY16284.1"/>
    </source>
</evidence>
<feature type="repeat" description="TPR" evidence="5">
    <location>
        <begin position="687"/>
        <end position="720"/>
    </location>
</feature>
<gene>
    <name evidence="9" type="ORF">A2785_01695</name>
</gene>
<dbReference type="GO" id="GO:0016020">
    <property type="term" value="C:membrane"/>
    <property type="evidence" value="ECO:0007669"/>
    <property type="project" value="UniProtKB-SubCell"/>
</dbReference>
<feature type="transmembrane region" description="Helical" evidence="7">
    <location>
        <begin position="101"/>
        <end position="120"/>
    </location>
</feature>
<dbReference type="SMART" id="SM00028">
    <property type="entry name" value="TPR"/>
    <property type="match status" value="3"/>
</dbReference>
<feature type="domain" description="O-antigen ligase-related" evidence="8">
    <location>
        <begin position="252"/>
        <end position="435"/>
    </location>
</feature>
<evidence type="ECO:0000256" key="4">
    <source>
        <dbReference type="ARBA" id="ARBA00023136"/>
    </source>
</evidence>
<evidence type="ECO:0000256" key="1">
    <source>
        <dbReference type="ARBA" id="ARBA00004141"/>
    </source>
</evidence>
<dbReference type="InterPro" id="IPR051533">
    <property type="entry name" value="WaaL-like"/>
</dbReference>
<evidence type="ECO:0000256" key="3">
    <source>
        <dbReference type="ARBA" id="ARBA00022989"/>
    </source>
</evidence>
<accession>A0A1G1VLS1</accession>
<evidence type="ECO:0000256" key="5">
    <source>
        <dbReference type="PROSITE-ProRule" id="PRU00339"/>
    </source>
</evidence>
<feature type="region of interest" description="Disordered" evidence="6">
    <location>
        <begin position="342"/>
        <end position="362"/>
    </location>
</feature>
<reference evidence="9 10" key="1">
    <citation type="journal article" date="2016" name="Nat. Commun.">
        <title>Thousands of microbial genomes shed light on interconnected biogeochemical processes in an aquifer system.</title>
        <authorList>
            <person name="Anantharaman K."/>
            <person name="Brown C.T."/>
            <person name="Hug L.A."/>
            <person name="Sharon I."/>
            <person name="Castelle C.J."/>
            <person name="Probst A.J."/>
            <person name="Thomas B.C."/>
            <person name="Singh A."/>
            <person name="Wilkins M.J."/>
            <person name="Karaoz U."/>
            <person name="Brodie E.L."/>
            <person name="Williams K.H."/>
            <person name="Hubbard S.S."/>
            <person name="Banfield J.F."/>
        </authorList>
    </citation>
    <scope>NUCLEOTIDE SEQUENCE [LARGE SCALE GENOMIC DNA]</scope>
</reference>
<feature type="transmembrane region" description="Helical" evidence="7">
    <location>
        <begin position="269"/>
        <end position="290"/>
    </location>
</feature>
<feature type="transmembrane region" description="Helical" evidence="7">
    <location>
        <begin position="481"/>
        <end position="500"/>
    </location>
</feature>
<feature type="transmembrane region" description="Helical" evidence="7">
    <location>
        <begin position="70"/>
        <end position="89"/>
    </location>
</feature>
<evidence type="ECO:0000256" key="2">
    <source>
        <dbReference type="ARBA" id="ARBA00022692"/>
    </source>
</evidence>
<sequence>MKLERLARKVIEITFYALLLIVPLIVVTGNYEVFQFNKMVTVYLGTTIITTAWIIKTIQQKRFSLAHTPLTIPLLLFLASQSISTLLSIEPRTSIFGYYSRFHGGLLSTVSYILLYFAFVSNAQPATINFSDKGEGGEQISGGWIGQALSLVSNMKVSLTGFANRIQPKKFRSPISKTSPFLLVLLFSATIVAIYGILEHFGIDEHFWVQDVRNRVFSTMGQPNWLAAFLILITPLTLAFAQRTQFVIWNLAFGIFYLTLLYTKSRSGLFGFAVMYAIFWILLLLQTFLLQQSNGLSKKRSLINFFSTSFVILVITLFVGTPFTPSIGQILNRSNQQRTATPQVIESMTSPPPAQENSGGTPSEEIRKIVWKGSINIWKHWPIFGSGVETFAYSYYNFRPVEHNFVSEWDFLYNKAHNEHLNLLATTGIVGLGTYLLIIATYTRWSLKRIGIMKYESRIMDGNTTKNKPAHNSLFIIHHSLPIALLSGFLGLQVALFFGFSTVTDGFLFFMFPAFAFAIEENGSSSKTLSFGKQSSKTSLLQKLLILLTLLMSLYVVVGIAKYWYADRLFTQGKSLTNANRMAEGLTLMQKASQLRPNEPLFHDRLALDFARSAVALSISGEATEAAQLSELSAAHSDLTVLENPVHLNYLKNRAATMLHLATIDPRYRTFAIEALERARQLSPTDPNVPYNLGLIHMETNDLQKALEEEQQAVGLKPDYELPRIALAQVYEKLGMPEKAMEVYQDFLNYDPDNQTATNAIQRLATEAGVRNKE</sequence>
<dbReference type="EMBL" id="MHCI01000018">
    <property type="protein sequence ID" value="OGY16284.1"/>
    <property type="molecule type" value="Genomic_DNA"/>
</dbReference>
<evidence type="ECO:0000256" key="6">
    <source>
        <dbReference type="SAM" id="MobiDB-lite"/>
    </source>
</evidence>
<evidence type="ECO:0000259" key="8">
    <source>
        <dbReference type="Pfam" id="PF04932"/>
    </source>
</evidence>
<keyword evidence="3 7" id="KW-1133">Transmembrane helix</keyword>
<feature type="transmembrane region" description="Helical" evidence="7">
    <location>
        <begin position="423"/>
        <end position="445"/>
    </location>
</feature>
<proteinExistence type="predicted"/>
<keyword evidence="5" id="KW-0802">TPR repeat</keyword>
<feature type="transmembrane region" description="Helical" evidence="7">
    <location>
        <begin position="12"/>
        <end position="34"/>
    </location>
</feature>
<feature type="transmembrane region" description="Helical" evidence="7">
    <location>
        <begin position="246"/>
        <end position="263"/>
    </location>
</feature>
<dbReference type="PANTHER" id="PTHR37422:SF13">
    <property type="entry name" value="LIPOPOLYSACCHARIDE BIOSYNTHESIS PROTEIN PA4999-RELATED"/>
    <property type="match status" value="1"/>
</dbReference>
<dbReference type="Pfam" id="PF04932">
    <property type="entry name" value="Wzy_C"/>
    <property type="match status" value="1"/>
</dbReference>
<dbReference type="SUPFAM" id="SSF48452">
    <property type="entry name" value="TPR-like"/>
    <property type="match status" value="1"/>
</dbReference>
<feature type="transmembrane region" description="Helical" evidence="7">
    <location>
        <begin position="506"/>
        <end position="523"/>
    </location>
</feature>
<keyword evidence="4 7" id="KW-0472">Membrane</keyword>
<comment type="caution">
    <text evidence="9">The sequence shown here is derived from an EMBL/GenBank/DDBJ whole genome shotgun (WGS) entry which is preliminary data.</text>
</comment>
<feature type="compositionally biased region" description="Polar residues" evidence="6">
    <location>
        <begin position="342"/>
        <end position="361"/>
    </location>
</feature>
<dbReference type="Proteomes" id="UP000179069">
    <property type="component" value="Unassembled WGS sequence"/>
</dbReference>
<feature type="transmembrane region" description="Helical" evidence="7">
    <location>
        <begin position="181"/>
        <end position="203"/>
    </location>
</feature>
<dbReference type="InterPro" id="IPR019734">
    <property type="entry name" value="TPR_rpt"/>
</dbReference>
<name>A0A1G1VLS1_9BACT</name>
<organism evidence="9 10">
    <name type="scientific">Candidatus Chisholmbacteria bacterium RIFCSPHIGHO2_01_FULL_49_18</name>
    <dbReference type="NCBI Taxonomy" id="1797590"/>
    <lineage>
        <taxon>Bacteria</taxon>
        <taxon>Candidatus Chisholmiibacteriota</taxon>
    </lineage>
</organism>